<organism evidence="3 4">
    <name type="scientific">Plectonema radiosum NIES-515</name>
    <dbReference type="NCBI Taxonomy" id="2986073"/>
    <lineage>
        <taxon>Bacteria</taxon>
        <taxon>Bacillati</taxon>
        <taxon>Cyanobacteriota</taxon>
        <taxon>Cyanophyceae</taxon>
        <taxon>Oscillatoriophycideae</taxon>
        <taxon>Oscillatoriales</taxon>
        <taxon>Microcoleaceae</taxon>
        <taxon>Plectonema</taxon>
    </lineage>
</organism>
<dbReference type="EMBL" id="JAOWRF010000192">
    <property type="protein sequence ID" value="MCV3214383.1"/>
    <property type="molecule type" value="Genomic_DNA"/>
</dbReference>
<feature type="compositionally biased region" description="Polar residues" evidence="1">
    <location>
        <begin position="556"/>
        <end position="566"/>
    </location>
</feature>
<reference evidence="3 4" key="1">
    <citation type="submission" date="2022-10" db="EMBL/GenBank/DDBJ databases">
        <title>Identification of biosynthetic pathway for the production of the potent trypsin inhibitor radiosumin.</title>
        <authorList>
            <person name="Fewer D.P."/>
            <person name="Delbaje E."/>
            <person name="Ouyang X."/>
            <person name="Agostino P.D."/>
            <person name="Wahlsten M."/>
            <person name="Jokela J."/>
            <person name="Permi P."/>
            <person name="Haapaniemi E."/>
            <person name="Koistinen H."/>
        </authorList>
    </citation>
    <scope>NUCLEOTIDE SEQUENCE [LARGE SCALE GENOMIC DNA]</scope>
    <source>
        <strain evidence="3 4">NIES-515</strain>
    </source>
</reference>
<protein>
    <recommendedName>
        <fullName evidence="5">DUF11 domain-containing protein</fullName>
    </recommendedName>
</protein>
<evidence type="ECO:0000256" key="1">
    <source>
        <dbReference type="SAM" id="MobiDB-lite"/>
    </source>
</evidence>
<dbReference type="InterPro" id="IPR047589">
    <property type="entry name" value="DUF11_rpt"/>
</dbReference>
<gene>
    <name evidence="3" type="ORF">OGM63_12820</name>
</gene>
<feature type="signal peptide" evidence="2">
    <location>
        <begin position="1"/>
        <end position="37"/>
    </location>
</feature>
<evidence type="ECO:0000313" key="4">
    <source>
        <dbReference type="Proteomes" id="UP001526143"/>
    </source>
</evidence>
<dbReference type="InterPro" id="IPR051172">
    <property type="entry name" value="Chlamydia_OmcB"/>
</dbReference>
<evidence type="ECO:0000256" key="2">
    <source>
        <dbReference type="SAM" id="SignalP"/>
    </source>
</evidence>
<feature type="region of interest" description="Disordered" evidence="1">
    <location>
        <begin position="389"/>
        <end position="430"/>
    </location>
</feature>
<dbReference type="Proteomes" id="UP001526143">
    <property type="component" value="Unassembled WGS sequence"/>
</dbReference>
<feature type="chain" id="PRO_5047411634" description="DUF11 domain-containing protein" evidence="2">
    <location>
        <begin position="38"/>
        <end position="777"/>
    </location>
</feature>
<proteinExistence type="predicted"/>
<accession>A0ABT3AZ36</accession>
<keyword evidence="4" id="KW-1185">Reference proteome</keyword>
<evidence type="ECO:0008006" key="5">
    <source>
        <dbReference type="Google" id="ProtNLM"/>
    </source>
</evidence>
<feature type="compositionally biased region" description="Polar residues" evidence="1">
    <location>
        <begin position="417"/>
        <end position="427"/>
    </location>
</feature>
<comment type="caution">
    <text evidence="3">The sequence shown here is derived from an EMBL/GenBank/DDBJ whole genome shotgun (WGS) entry which is preliminary data.</text>
</comment>
<keyword evidence="2" id="KW-0732">Signal</keyword>
<dbReference type="NCBIfam" id="TIGR01451">
    <property type="entry name" value="B_ant_repeat"/>
    <property type="match status" value="1"/>
</dbReference>
<name>A0ABT3AZ36_9CYAN</name>
<evidence type="ECO:0000313" key="3">
    <source>
        <dbReference type="EMBL" id="MCV3214383.1"/>
    </source>
</evidence>
<feature type="region of interest" description="Disordered" evidence="1">
    <location>
        <begin position="556"/>
        <end position="595"/>
    </location>
</feature>
<sequence>MFAKSQSLKFRLRAISLATLLSPFWFLSLIPPQAAKAQNQGTGCPAGTKIAGVSNSLVNNGYFTQQPSGGAAANTLFPGNWSSGVPYAGNNVYPGDTSVAIQTGAVNYAGGIVQQVPFPGDAANGVPSSNNWLYSNGNSTGGPYTIWQQNIASTSLQPNTTYVFYAYVSNAITTDGSAPDDPVIQFLINGIPNGPSFPVFDDSDPASGHNSQDLWDRRIVRFTTPASLPNPFTISIQDTATGSNGDDFGVVAVGVEACRPNIGIAKSVGAPVPRADGSFTIPYTMTVQNLAPRDPNTPYTVTNVQVTDNLATTFAGATINSVGNIQSSSSSLTVNSSFNGQSNQNLLQGTTNDRLNGGETATITFDVNITPVNGNFGPFNNTAQVSAIYPASPPEAGPITDDSINGTNTDPDGDLDPNNNTSPTPVTLTPGRRIGVAKQAGSVVNNSDGTYTVPYTVIVRNYGNVALNNVQVSDDLFGNANSTFNGATAVAISSRVTVSGALTAANVNFNGNSDRNLLAGTETLPIGASATINFSVRVTPGSNLGPFNNTARAIATTNGNTTPVTDDSTDGVNPDLGSTVTGNNNDGDPTNNNVPTPVSFNGTPNLRFVKRISNVFRNNAPLRGINFNTFIDDPNDSNDNAAGWSQLAPRGVISLDSQAALQSGDEVEYTLYFLSDGTQSIQNARFCDLIPDDTLFVPDSFGVGSGVLLDLAGTNTSVTNAADADRGSFFSALSPLPAGNSCVNQTNRNGAVIVNVGNFSQATGSNFGFVRFRVRLN</sequence>
<dbReference type="PANTHER" id="PTHR34819">
    <property type="entry name" value="LARGE CYSTEINE-RICH PERIPLASMIC PROTEIN OMCB"/>
    <property type="match status" value="1"/>
</dbReference>
<dbReference type="RefSeq" id="WP_263745958.1">
    <property type="nucleotide sequence ID" value="NZ_JAOWRF010000192.1"/>
</dbReference>
<dbReference type="PANTHER" id="PTHR34819:SF3">
    <property type="entry name" value="CELL SURFACE PROTEIN"/>
    <property type="match status" value="1"/>
</dbReference>
<feature type="compositionally biased region" description="Low complexity" evidence="1">
    <location>
        <begin position="579"/>
        <end position="595"/>
    </location>
</feature>